<comment type="subcellular location">
    <subcellularLocation>
        <location evidence="1">Cell membrane</location>
        <topology evidence="1">Multi-pass membrane protein</topology>
    </subcellularLocation>
</comment>
<dbReference type="Pfam" id="PF21088">
    <property type="entry name" value="MS_channel_1st"/>
    <property type="match status" value="1"/>
</dbReference>
<dbReference type="RefSeq" id="WP_106759152.1">
    <property type="nucleotide sequence ID" value="NZ_PXWF02000273.1"/>
</dbReference>
<dbReference type="InterPro" id="IPR023408">
    <property type="entry name" value="MscS_beta-dom_sf"/>
</dbReference>
<dbReference type="GO" id="GO:0008381">
    <property type="term" value="F:mechanosensitive monoatomic ion channel activity"/>
    <property type="evidence" value="ECO:0007669"/>
    <property type="project" value="UniProtKB-ARBA"/>
</dbReference>
<feature type="transmembrane region" description="Helical" evidence="7">
    <location>
        <begin position="128"/>
        <end position="149"/>
    </location>
</feature>
<evidence type="ECO:0000256" key="7">
    <source>
        <dbReference type="SAM" id="Phobius"/>
    </source>
</evidence>
<organism evidence="11 12">
    <name type="scientific">Massilia glaciei</name>
    <dbReference type="NCBI Taxonomy" id="1524097"/>
    <lineage>
        <taxon>Bacteria</taxon>
        <taxon>Pseudomonadati</taxon>
        <taxon>Pseudomonadota</taxon>
        <taxon>Betaproteobacteria</taxon>
        <taxon>Burkholderiales</taxon>
        <taxon>Oxalobacteraceae</taxon>
        <taxon>Telluria group</taxon>
        <taxon>Massilia</taxon>
    </lineage>
</organism>
<evidence type="ECO:0000313" key="12">
    <source>
        <dbReference type="Proteomes" id="UP000241421"/>
    </source>
</evidence>
<dbReference type="Pfam" id="PF00924">
    <property type="entry name" value="MS_channel_2nd"/>
    <property type="match status" value="1"/>
</dbReference>
<dbReference type="PANTHER" id="PTHR30566">
    <property type="entry name" value="YNAI-RELATED MECHANOSENSITIVE ION CHANNEL"/>
    <property type="match status" value="1"/>
</dbReference>
<feature type="domain" description="Mechanosensitive ion channel MscS" evidence="8">
    <location>
        <begin position="176"/>
        <end position="243"/>
    </location>
</feature>
<proteinExistence type="inferred from homology"/>
<name>A0A2U2HGE2_9BURK</name>
<gene>
    <name evidence="11" type="ORF">C7C56_020135</name>
</gene>
<feature type="transmembrane region" description="Helical" evidence="7">
    <location>
        <begin position="12"/>
        <end position="30"/>
    </location>
</feature>
<keyword evidence="5 7" id="KW-1133">Transmembrane helix</keyword>
<keyword evidence="6 7" id="KW-0472">Membrane</keyword>
<dbReference type="Proteomes" id="UP000241421">
    <property type="component" value="Unassembled WGS sequence"/>
</dbReference>
<dbReference type="InterPro" id="IPR010920">
    <property type="entry name" value="LSM_dom_sf"/>
</dbReference>
<evidence type="ECO:0000313" key="11">
    <source>
        <dbReference type="EMBL" id="PWF44000.1"/>
    </source>
</evidence>
<dbReference type="SUPFAM" id="SSF82861">
    <property type="entry name" value="Mechanosensitive channel protein MscS (YggB), transmembrane region"/>
    <property type="match status" value="1"/>
</dbReference>
<sequence length="366" mass="39260">MDYLVFGNDALAWGIAAALALAALALLYGGKHLVLTQLGRIASRTDSHLDDIAVCVLASTARPFMWAVALYAGTQALALPPKAQLYISNGIILAVLLQVALWGDLAVKEWLTHYRNARQGDDPASTTSTAALGFVARAIIWLVLVLTILDNFGVDVTTLIASLGIGGIAVALALQNILGDLFSSLSIVLDKPFVVGDFIIVDGVAGSVEYVGLKTTRLRSLGGEQVIFSNSDLLKSRIHNYKRMESRRIAFCIGVTYQTTAQQLRALPGMIGEIIKAQQNVRFDRAHFKSFGASSLDFEVVYIVASADYALYMDLQQAINLALFERLGDASIEFAYPTQTLHHVAVDPGPAPAKAPASHAFDKAAA</sequence>
<dbReference type="EMBL" id="PXWF02000273">
    <property type="protein sequence ID" value="PWF44000.1"/>
    <property type="molecule type" value="Genomic_DNA"/>
</dbReference>
<dbReference type="Gene3D" id="1.10.287.1260">
    <property type="match status" value="1"/>
</dbReference>
<keyword evidence="12" id="KW-1185">Reference proteome</keyword>
<keyword evidence="4 7" id="KW-0812">Transmembrane</keyword>
<feature type="domain" description="Mechanosensitive ion channel transmembrane helices 2/3" evidence="10">
    <location>
        <begin position="136"/>
        <end position="175"/>
    </location>
</feature>
<evidence type="ECO:0000259" key="10">
    <source>
        <dbReference type="Pfam" id="PF21088"/>
    </source>
</evidence>
<dbReference type="Pfam" id="PF21082">
    <property type="entry name" value="MS_channel_3rd"/>
    <property type="match status" value="1"/>
</dbReference>
<evidence type="ECO:0000256" key="6">
    <source>
        <dbReference type="ARBA" id="ARBA00023136"/>
    </source>
</evidence>
<reference evidence="11 12" key="1">
    <citation type="submission" date="2018-04" db="EMBL/GenBank/DDBJ databases">
        <title>Massilia violaceinigra sp. nov., a novel purple-pigmented bacterium isolated from Tianshan glacier, Xinjiang, China.</title>
        <authorList>
            <person name="Wang H."/>
        </authorList>
    </citation>
    <scope>NUCLEOTIDE SEQUENCE [LARGE SCALE GENOMIC DNA]</scope>
    <source>
        <strain evidence="11 12">B448-2</strain>
    </source>
</reference>
<evidence type="ECO:0000256" key="3">
    <source>
        <dbReference type="ARBA" id="ARBA00022475"/>
    </source>
</evidence>
<comment type="caution">
    <text evidence="11">The sequence shown here is derived from an EMBL/GenBank/DDBJ whole genome shotgun (WGS) entry which is preliminary data.</text>
</comment>
<dbReference type="Gene3D" id="2.30.30.60">
    <property type="match status" value="1"/>
</dbReference>
<feature type="domain" description="Mechanosensitive ion channel MscS C-terminal" evidence="9">
    <location>
        <begin position="251"/>
        <end position="334"/>
    </location>
</feature>
<dbReference type="Gene3D" id="3.30.70.100">
    <property type="match status" value="1"/>
</dbReference>
<accession>A0A2U2HGE2</accession>
<evidence type="ECO:0000256" key="5">
    <source>
        <dbReference type="ARBA" id="ARBA00022989"/>
    </source>
</evidence>
<evidence type="ECO:0000256" key="2">
    <source>
        <dbReference type="ARBA" id="ARBA00008017"/>
    </source>
</evidence>
<comment type="similarity">
    <text evidence="2">Belongs to the MscS (TC 1.A.23) family.</text>
</comment>
<feature type="transmembrane region" description="Helical" evidence="7">
    <location>
        <begin position="85"/>
        <end position="107"/>
    </location>
</feature>
<dbReference type="InterPro" id="IPR011066">
    <property type="entry name" value="MscS_channel_C_sf"/>
</dbReference>
<dbReference type="SUPFAM" id="SSF50182">
    <property type="entry name" value="Sm-like ribonucleoproteins"/>
    <property type="match status" value="1"/>
</dbReference>
<dbReference type="GO" id="GO:0005886">
    <property type="term" value="C:plasma membrane"/>
    <property type="evidence" value="ECO:0007669"/>
    <property type="project" value="UniProtKB-SubCell"/>
</dbReference>
<feature type="transmembrane region" description="Helical" evidence="7">
    <location>
        <begin position="155"/>
        <end position="174"/>
    </location>
</feature>
<dbReference type="AlphaFoldDB" id="A0A2U2HGE2"/>
<protein>
    <submittedName>
        <fullName evidence="11">Mechanosensitive ion channel family protein</fullName>
    </submittedName>
</protein>
<dbReference type="PANTHER" id="PTHR30566:SF25">
    <property type="entry name" value="INNER MEMBRANE PROTEIN"/>
    <property type="match status" value="1"/>
</dbReference>
<dbReference type="OrthoDB" id="9775207at2"/>
<dbReference type="SUPFAM" id="SSF82689">
    <property type="entry name" value="Mechanosensitive channel protein MscS (YggB), C-terminal domain"/>
    <property type="match status" value="1"/>
</dbReference>
<evidence type="ECO:0000259" key="8">
    <source>
        <dbReference type="Pfam" id="PF00924"/>
    </source>
</evidence>
<dbReference type="InterPro" id="IPR011014">
    <property type="entry name" value="MscS_channel_TM-2"/>
</dbReference>
<evidence type="ECO:0000256" key="4">
    <source>
        <dbReference type="ARBA" id="ARBA00022692"/>
    </source>
</evidence>
<dbReference type="InterPro" id="IPR049278">
    <property type="entry name" value="MS_channel_C"/>
</dbReference>
<dbReference type="InterPro" id="IPR049142">
    <property type="entry name" value="MS_channel_1st"/>
</dbReference>
<keyword evidence="3" id="KW-1003">Cell membrane</keyword>
<dbReference type="InterPro" id="IPR006685">
    <property type="entry name" value="MscS_channel_2nd"/>
</dbReference>
<evidence type="ECO:0000256" key="1">
    <source>
        <dbReference type="ARBA" id="ARBA00004651"/>
    </source>
</evidence>
<evidence type="ECO:0000259" key="9">
    <source>
        <dbReference type="Pfam" id="PF21082"/>
    </source>
</evidence>